<evidence type="ECO:0000256" key="10">
    <source>
        <dbReference type="ARBA" id="ARBA00023310"/>
    </source>
</evidence>
<keyword evidence="11" id="KW-1003">Cell membrane</keyword>
<dbReference type="Pfam" id="PF00119">
    <property type="entry name" value="ATP-synt_A"/>
    <property type="match status" value="1"/>
</dbReference>
<dbReference type="GO" id="GO:0042777">
    <property type="term" value="P:proton motive force-driven plasma membrane ATP synthesis"/>
    <property type="evidence" value="ECO:0007669"/>
    <property type="project" value="TreeGrafter"/>
</dbReference>
<reference evidence="13 14" key="1">
    <citation type="journal article" date="2016" name="Nat. Commun.">
        <title>Thousands of microbial genomes shed light on interconnected biogeochemical processes in an aquifer system.</title>
        <authorList>
            <person name="Anantharaman K."/>
            <person name="Brown C.T."/>
            <person name="Hug L.A."/>
            <person name="Sharon I."/>
            <person name="Castelle C.J."/>
            <person name="Probst A.J."/>
            <person name="Thomas B.C."/>
            <person name="Singh A."/>
            <person name="Wilkins M.J."/>
            <person name="Karaoz U."/>
            <person name="Brodie E.L."/>
            <person name="Williams K.H."/>
            <person name="Hubbard S.S."/>
            <person name="Banfield J.F."/>
        </authorList>
    </citation>
    <scope>NUCLEOTIDE SEQUENCE [LARGE SCALE GENOMIC DNA]</scope>
</reference>
<evidence type="ECO:0000256" key="12">
    <source>
        <dbReference type="RuleBase" id="RU000483"/>
    </source>
</evidence>
<dbReference type="AlphaFoldDB" id="A0A1G2BLG3"/>
<evidence type="ECO:0000256" key="11">
    <source>
        <dbReference type="HAMAP-Rule" id="MF_01393"/>
    </source>
</evidence>
<feature type="transmembrane region" description="Helical" evidence="11">
    <location>
        <begin position="219"/>
        <end position="241"/>
    </location>
</feature>
<dbReference type="InterPro" id="IPR023011">
    <property type="entry name" value="ATP_synth_F0_asu_AS"/>
</dbReference>
<dbReference type="PANTHER" id="PTHR42823:SF3">
    <property type="entry name" value="ATP SYNTHASE SUBUNIT A, CHLOROPLASTIC"/>
    <property type="match status" value="1"/>
</dbReference>
<dbReference type="InterPro" id="IPR035908">
    <property type="entry name" value="F0_ATP_A_sf"/>
</dbReference>
<keyword evidence="8 11" id="KW-0406">Ion transport</keyword>
<dbReference type="GO" id="GO:0046933">
    <property type="term" value="F:proton-transporting ATP synthase activity, rotational mechanism"/>
    <property type="evidence" value="ECO:0007669"/>
    <property type="project" value="UniProtKB-UniRule"/>
</dbReference>
<keyword evidence="4 11" id="KW-0138">CF(0)</keyword>
<feature type="transmembrane region" description="Helical" evidence="11">
    <location>
        <begin position="247"/>
        <end position="270"/>
    </location>
</feature>
<dbReference type="GO" id="GO:0045259">
    <property type="term" value="C:proton-transporting ATP synthase complex"/>
    <property type="evidence" value="ECO:0007669"/>
    <property type="project" value="UniProtKB-KW"/>
</dbReference>
<evidence type="ECO:0000313" key="14">
    <source>
        <dbReference type="Proteomes" id="UP000178849"/>
    </source>
</evidence>
<keyword evidence="5 11" id="KW-0812">Transmembrane</keyword>
<evidence type="ECO:0000313" key="13">
    <source>
        <dbReference type="EMBL" id="OGY89130.1"/>
    </source>
</evidence>
<name>A0A1G2BLG3_9BACT</name>
<evidence type="ECO:0000256" key="7">
    <source>
        <dbReference type="ARBA" id="ARBA00022989"/>
    </source>
</evidence>
<dbReference type="CDD" id="cd00310">
    <property type="entry name" value="ATP-synt_Fo_a_6"/>
    <property type="match status" value="1"/>
</dbReference>
<feature type="transmembrane region" description="Helical" evidence="11">
    <location>
        <begin position="140"/>
        <end position="165"/>
    </location>
</feature>
<proteinExistence type="inferred from homology"/>
<keyword evidence="3 11" id="KW-0813">Transport</keyword>
<dbReference type="Proteomes" id="UP000178849">
    <property type="component" value="Unassembled WGS sequence"/>
</dbReference>
<dbReference type="HAMAP" id="MF_01393">
    <property type="entry name" value="ATP_synth_a_bact"/>
    <property type="match status" value="1"/>
</dbReference>
<comment type="similarity">
    <text evidence="2 11 12">Belongs to the ATPase A chain family.</text>
</comment>
<feature type="transmembrane region" description="Helical" evidence="11">
    <location>
        <begin position="94"/>
        <end position="120"/>
    </location>
</feature>
<dbReference type="EMBL" id="MHKL01000026">
    <property type="protein sequence ID" value="OGY89130.1"/>
    <property type="molecule type" value="Genomic_DNA"/>
</dbReference>
<evidence type="ECO:0000256" key="8">
    <source>
        <dbReference type="ARBA" id="ARBA00023065"/>
    </source>
</evidence>
<evidence type="ECO:0000256" key="5">
    <source>
        <dbReference type="ARBA" id="ARBA00022692"/>
    </source>
</evidence>
<keyword evidence="10 11" id="KW-0066">ATP synthesis</keyword>
<evidence type="ECO:0000256" key="3">
    <source>
        <dbReference type="ARBA" id="ARBA00022448"/>
    </source>
</evidence>
<dbReference type="NCBIfam" id="TIGR01131">
    <property type="entry name" value="ATP_synt_6_or_A"/>
    <property type="match status" value="1"/>
</dbReference>
<dbReference type="SUPFAM" id="SSF81336">
    <property type="entry name" value="F1F0 ATP synthase subunit A"/>
    <property type="match status" value="1"/>
</dbReference>
<evidence type="ECO:0000256" key="6">
    <source>
        <dbReference type="ARBA" id="ARBA00022781"/>
    </source>
</evidence>
<comment type="caution">
    <text evidence="13">The sequence shown here is derived from an EMBL/GenBank/DDBJ whole genome shotgun (WGS) entry which is preliminary data.</text>
</comment>
<dbReference type="PROSITE" id="PS00449">
    <property type="entry name" value="ATPASE_A"/>
    <property type="match status" value="1"/>
</dbReference>
<keyword evidence="7 11" id="KW-1133">Transmembrane helix</keyword>
<accession>A0A1G2BLG3</accession>
<dbReference type="InterPro" id="IPR045082">
    <property type="entry name" value="ATP_syn_F0_a_bact/chloroplast"/>
</dbReference>
<evidence type="ECO:0000256" key="4">
    <source>
        <dbReference type="ARBA" id="ARBA00022547"/>
    </source>
</evidence>
<gene>
    <name evidence="11" type="primary">atpB</name>
    <name evidence="13" type="ORF">A2927_02385</name>
</gene>
<comment type="function">
    <text evidence="11 12">Key component of the proton channel; it plays a direct role in the translocation of protons across the membrane.</text>
</comment>
<dbReference type="PRINTS" id="PR00123">
    <property type="entry name" value="ATPASEA"/>
</dbReference>
<organism evidence="13 14">
    <name type="scientific">Candidatus Komeilibacteria bacterium RIFCSPLOWO2_01_FULL_45_10</name>
    <dbReference type="NCBI Taxonomy" id="1798550"/>
    <lineage>
        <taxon>Bacteria</taxon>
        <taxon>Candidatus Komeiliibacteriota</taxon>
    </lineage>
</organism>
<keyword evidence="9 11" id="KW-0472">Membrane</keyword>
<evidence type="ECO:0000256" key="1">
    <source>
        <dbReference type="ARBA" id="ARBA00004141"/>
    </source>
</evidence>
<dbReference type="PANTHER" id="PTHR42823">
    <property type="entry name" value="ATP SYNTHASE SUBUNIT A, CHLOROPLASTIC"/>
    <property type="match status" value="1"/>
</dbReference>
<dbReference type="InterPro" id="IPR000568">
    <property type="entry name" value="ATP_synth_F0_asu"/>
</dbReference>
<comment type="subcellular location">
    <subcellularLocation>
        <location evidence="11 12">Cell membrane</location>
        <topology evidence="11 12">Multi-pass membrane protein</topology>
    </subcellularLocation>
    <subcellularLocation>
        <location evidence="1">Membrane</location>
        <topology evidence="1">Multi-pass membrane protein</topology>
    </subcellularLocation>
</comment>
<sequence>MSQPTENPQTEVSHEITLFSEPVFNLGSFTVTNSLINSWLVVVVIVLLAWLIKKKISKVPEKLQSFSEVIIEGALNLADSVTGDRKKTIKIFPLVFSIFIFILLNNWLGLLPGIGSIGFIESHGAERIFVPYFRGGTADLNTTLALALFAVIGSNIFGFFMVGIWKHFNKYFNLKAFAEIPRKIKKEPTIVFVNPIKAFVGLIEIIGEAAKVASLSFRLFGNIFAGEVLLSAMAVIFAFVLPVPFMFLEVIVGLIQALIFAMLTLVYFTIASTVEEH</sequence>
<feature type="transmembrane region" description="Helical" evidence="11">
    <location>
        <begin position="34"/>
        <end position="52"/>
    </location>
</feature>
<dbReference type="Gene3D" id="1.20.120.220">
    <property type="entry name" value="ATP synthase, F0 complex, subunit A"/>
    <property type="match status" value="1"/>
</dbReference>
<evidence type="ECO:0000256" key="9">
    <source>
        <dbReference type="ARBA" id="ARBA00023136"/>
    </source>
</evidence>
<dbReference type="STRING" id="1798550.A2927_02385"/>
<dbReference type="GO" id="GO:0005886">
    <property type="term" value="C:plasma membrane"/>
    <property type="evidence" value="ECO:0007669"/>
    <property type="project" value="UniProtKB-SubCell"/>
</dbReference>
<protein>
    <recommendedName>
        <fullName evidence="11 12">ATP synthase subunit a</fullName>
    </recommendedName>
    <alternativeName>
        <fullName evidence="11">ATP synthase F0 sector subunit a</fullName>
    </alternativeName>
    <alternativeName>
        <fullName evidence="11">F-ATPase subunit 6</fullName>
    </alternativeName>
</protein>
<evidence type="ECO:0000256" key="2">
    <source>
        <dbReference type="ARBA" id="ARBA00006810"/>
    </source>
</evidence>
<keyword evidence="6 11" id="KW-0375">Hydrogen ion transport</keyword>